<accession>A0ABZ1YY45</accession>
<name>A0ABZ1YY45_9NOCA</name>
<reference evidence="2" key="1">
    <citation type="submission" date="2022-10" db="EMBL/GenBank/DDBJ databases">
        <title>The complete genomes of actinobacterial strains from the NBC collection.</title>
        <authorList>
            <person name="Joergensen T.S."/>
            <person name="Alvarez Arevalo M."/>
            <person name="Sterndorff E.B."/>
            <person name="Faurdal D."/>
            <person name="Vuksanovic O."/>
            <person name="Mourched A.-S."/>
            <person name="Charusanti P."/>
            <person name="Shaw S."/>
            <person name="Blin K."/>
            <person name="Weber T."/>
        </authorList>
    </citation>
    <scope>NUCLEOTIDE SEQUENCE</scope>
    <source>
        <strain evidence="2">NBC_01482</strain>
    </source>
</reference>
<dbReference type="Gene3D" id="1.10.1200.10">
    <property type="entry name" value="ACP-like"/>
    <property type="match status" value="1"/>
</dbReference>
<dbReference type="SUPFAM" id="SSF47336">
    <property type="entry name" value="ACP-like"/>
    <property type="match status" value="1"/>
</dbReference>
<proteinExistence type="predicted"/>
<organism evidence="2 3">
    <name type="scientific">Nocardia vinacea</name>
    <dbReference type="NCBI Taxonomy" id="96468"/>
    <lineage>
        <taxon>Bacteria</taxon>
        <taxon>Bacillati</taxon>
        <taxon>Actinomycetota</taxon>
        <taxon>Actinomycetes</taxon>
        <taxon>Mycobacteriales</taxon>
        <taxon>Nocardiaceae</taxon>
        <taxon>Nocardia</taxon>
    </lineage>
</organism>
<dbReference type="Proteomes" id="UP001432062">
    <property type="component" value="Chromosome"/>
</dbReference>
<protein>
    <submittedName>
        <fullName evidence="2">Acyl carrier protein</fullName>
    </submittedName>
</protein>
<dbReference type="PROSITE" id="PS50075">
    <property type="entry name" value="CARRIER"/>
    <property type="match status" value="1"/>
</dbReference>
<evidence type="ECO:0000259" key="1">
    <source>
        <dbReference type="PROSITE" id="PS50075"/>
    </source>
</evidence>
<dbReference type="InterPro" id="IPR009081">
    <property type="entry name" value="PP-bd_ACP"/>
</dbReference>
<keyword evidence="3" id="KW-1185">Reference proteome</keyword>
<dbReference type="Pfam" id="PF00550">
    <property type="entry name" value="PP-binding"/>
    <property type="match status" value="1"/>
</dbReference>
<dbReference type="RefSeq" id="WP_329410858.1">
    <property type="nucleotide sequence ID" value="NZ_CP109441.1"/>
</dbReference>
<dbReference type="InterPro" id="IPR036736">
    <property type="entry name" value="ACP-like_sf"/>
</dbReference>
<sequence length="87" mass="9296">MTGLNDVGTRVRELFSRGLQVPSIDVNTPLLDYGLDSVRSAELVIELERTFGIEISDAEAATLHTARDVIDCVVAKSAADRHSGIGA</sequence>
<gene>
    <name evidence="2" type="ORF">OG563_00635</name>
</gene>
<feature type="domain" description="Carrier" evidence="1">
    <location>
        <begin position="2"/>
        <end position="77"/>
    </location>
</feature>
<dbReference type="EMBL" id="CP109441">
    <property type="protein sequence ID" value="WUV46805.1"/>
    <property type="molecule type" value="Genomic_DNA"/>
</dbReference>
<evidence type="ECO:0000313" key="2">
    <source>
        <dbReference type="EMBL" id="WUV46805.1"/>
    </source>
</evidence>
<evidence type="ECO:0000313" key="3">
    <source>
        <dbReference type="Proteomes" id="UP001432062"/>
    </source>
</evidence>